<evidence type="ECO:0000313" key="3">
    <source>
        <dbReference type="Proteomes" id="UP001341840"/>
    </source>
</evidence>
<keyword evidence="3" id="KW-1185">Reference proteome</keyword>
<evidence type="ECO:0000256" key="1">
    <source>
        <dbReference type="SAM" id="MobiDB-lite"/>
    </source>
</evidence>
<feature type="region of interest" description="Disordered" evidence="1">
    <location>
        <begin position="32"/>
        <end position="60"/>
    </location>
</feature>
<comment type="caution">
    <text evidence="2">The sequence shown here is derived from an EMBL/GenBank/DDBJ whole genome shotgun (WGS) entry which is preliminary data.</text>
</comment>
<dbReference type="Proteomes" id="UP001341840">
    <property type="component" value="Unassembled WGS sequence"/>
</dbReference>
<proteinExistence type="predicted"/>
<protein>
    <submittedName>
        <fullName evidence="2">Uncharacterized protein</fullName>
    </submittedName>
</protein>
<name>A0ABU6URB0_9FABA</name>
<sequence>MGVDTLEELKAVILRNMGVAGGTSLVRRVRASRSDGAADRDADLFNADVGGPSSSARGPADVIPCSPIHCAAPGAAMQLEMNSDEGSDEDFVSDTGVSVQTGFFAPSTGLDS</sequence>
<feature type="compositionally biased region" description="Basic and acidic residues" evidence="1">
    <location>
        <begin position="32"/>
        <end position="43"/>
    </location>
</feature>
<evidence type="ECO:0000313" key="2">
    <source>
        <dbReference type="EMBL" id="MED6163182.1"/>
    </source>
</evidence>
<organism evidence="2 3">
    <name type="scientific">Stylosanthes scabra</name>
    <dbReference type="NCBI Taxonomy" id="79078"/>
    <lineage>
        <taxon>Eukaryota</taxon>
        <taxon>Viridiplantae</taxon>
        <taxon>Streptophyta</taxon>
        <taxon>Embryophyta</taxon>
        <taxon>Tracheophyta</taxon>
        <taxon>Spermatophyta</taxon>
        <taxon>Magnoliopsida</taxon>
        <taxon>eudicotyledons</taxon>
        <taxon>Gunneridae</taxon>
        <taxon>Pentapetalae</taxon>
        <taxon>rosids</taxon>
        <taxon>fabids</taxon>
        <taxon>Fabales</taxon>
        <taxon>Fabaceae</taxon>
        <taxon>Papilionoideae</taxon>
        <taxon>50 kb inversion clade</taxon>
        <taxon>dalbergioids sensu lato</taxon>
        <taxon>Dalbergieae</taxon>
        <taxon>Pterocarpus clade</taxon>
        <taxon>Stylosanthes</taxon>
    </lineage>
</organism>
<accession>A0ABU6URB0</accession>
<reference evidence="2 3" key="1">
    <citation type="journal article" date="2023" name="Plants (Basel)">
        <title>Bridging the Gap: Combining Genomics and Transcriptomics Approaches to Understand Stylosanthes scabra, an Orphan Legume from the Brazilian Caatinga.</title>
        <authorList>
            <person name="Ferreira-Neto J.R.C."/>
            <person name="da Silva M.D."/>
            <person name="Binneck E."/>
            <person name="de Melo N.F."/>
            <person name="da Silva R.H."/>
            <person name="de Melo A.L.T.M."/>
            <person name="Pandolfi V."/>
            <person name="Bustamante F.O."/>
            <person name="Brasileiro-Vidal A.C."/>
            <person name="Benko-Iseppon A.M."/>
        </authorList>
    </citation>
    <scope>NUCLEOTIDE SEQUENCE [LARGE SCALE GENOMIC DNA]</scope>
    <source>
        <tissue evidence="2">Leaves</tissue>
    </source>
</reference>
<dbReference type="EMBL" id="JASCZI010121871">
    <property type="protein sequence ID" value="MED6163182.1"/>
    <property type="molecule type" value="Genomic_DNA"/>
</dbReference>
<gene>
    <name evidence="2" type="ORF">PIB30_077462</name>
</gene>